<protein>
    <submittedName>
        <fullName evidence="2">DUF3040 domain-containing protein</fullName>
    </submittedName>
</protein>
<reference evidence="2 3" key="1">
    <citation type="submission" date="2022-10" db="EMBL/GenBank/DDBJ databases">
        <title>The complete genomes of actinobacterial strains from the NBC collection.</title>
        <authorList>
            <person name="Joergensen T.S."/>
            <person name="Alvarez Arevalo M."/>
            <person name="Sterndorff E.B."/>
            <person name="Faurdal D."/>
            <person name="Vuksanovic O."/>
            <person name="Mourched A.-S."/>
            <person name="Charusanti P."/>
            <person name="Shaw S."/>
            <person name="Blin K."/>
            <person name="Weber T."/>
        </authorList>
    </citation>
    <scope>NUCLEOTIDE SEQUENCE [LARGE SCALE GENOMIC DNA]</scope>
    <source>
        <strain evidence="2 3">NBC_00156</strain>
    </source>
</reference>
<evidence type="ECO:0000313" key="2">
    <source>
        <dbReference type="EMBL" id="WTQ79668.1"/>
    </source>
</evidence>
<evidence type="ECO:0000256" key="1">
    <source>
        <dbReference type="SAM" id="Phobius"/>
    </source>
</evidence>
<accession>A0ABZ1KGC5</accession>
<keyword evidence="1" id="KW-0812">Transmembrane</keyword>
<dbReference type="EMBL" id="CP108164">
    <property type="protein sequence ID" value="WTQ79668.1"/>
    <property type="molecule type" value="Genomic_DNA"/>
</dbReference>
<organism evidence="2 3">
    <name type="scientific">Streptomyces achromogenes</name>
    <dbReference type="NCBI Taxonomy" id="67255"/>
    <lineage>
        <taxon>Bacteria</taxon>
        <taxon>Bacillati</taxon>
        <taxon>Actinomycetota</taxon>
        <taxon>Actinomycetes</taxon>
        <taxon>Kitasatosporales</taxon>
        <taxon>Streptomycetaceae</taxon>
        <taxon>Streptomyces</taxon>
    </lineage>
</organism>
<dbReference type="RefSeq" id="WP_391635181.1">
    <property type="nucleotide sequence ID" value="NZ_CP108164.1"/>
</dbReference>
<gene>
    <name evidence="2" type="ORF">OG350_04850</name>
</gene>
<feature type="transmembrane region" description="Helical" evidence="1">
    <location>
        <begin position="98"/>
        <end position="121"/>
    </location>
</feature>
<keyword evidence="1" id="KW-0472">Membrane</keyword>
<sequence length="168" mass="19038">MVAGSAAEEVGSATEEIVRRSYGSPGLRHRIGRRVRGTRWHGAPQAADRGGAVAVDEWKMWEHDGVRLSARERLALARIEAGLRQDRRFARRMGDARYGLWLPVAVLLLAVASVFVAVMGIRTSDPALLWCFALLWPFTLIQAFRLLCRATRPRPRRPHRRPRPTPWL</sequence>
<dbReference type="Pfam" id="PF11239">
    <property type="entry name" value="DUF3040"/>
    <property type="match status" value="1"/>
</dbReference>
<dbReference type="GeneID" id="97279726"/>
<dbReference type="InterPro" id="IPR021401">
    <property type="entry name" value="DUF3040"/>
</dbReference>
<dbReference type="Proteomes" id="UP001622557">
    <property type="component" value="Chromosome"/>
</dbReference>
<name>A0ABZ1KGC5_STRAH</name>
<feature type="transmembrane region" description="Helical" evidence="1">
    <location>
        <begin position="127"/>
        <end position="148"/>
    </location>
</feature>
<keyword evidence="3" id="KW-1185">Reference proteome</keyword>
<proteinExistence type="predicted"/>
<keyword evidence="1" id="KW-1133">Transmembrane helix</keyword>
<evidence type="ECO:0000313" key="3">
    <source>
        <dbReference type="Proteomes" id="UP001622557"/>
    </source>
</evidence>